<dbReference type="InterPro" id="IPR046347">
    <property type="entry name" value="bZIP_sf"/>
</dbReference>
<dbReference type="SMART" id="SM00906">
    <property type="entry name" value="Fungal_trans"/>
    <property type="match status" value="1"/>
</dbReference>
<dbReference type="RefSeq" id="XP_002555380.1">
    <property type="nucleotide sequence ID" value="XM_002555334.1"/>
</dbReference>
<dbReference type="CDD" id="cd12148">
    <property type="entry name" value="fungal_TF_MHR"/>
    <property type="match status" value="1"/>
</dbReference>
<dbReference type="eggNOG" id="ENOG502QR1M">
    <property type="taxonomic scope" value="Eukaryota"/>
</dbReference>
<dbReference type="CDD" id="cd14723">
    <property type="entry name" value="ZIP_Ppr1"/>
    <property type="match status" value="1"/>
</dbReference>
<gene>
    <name evidence="10" type="ordered locus">KLTH0G07898g</name>
</gene>
<dbReference type="InterPro" id="IPR001138">
    <property type="entry name" value="Zn2Cys6_DnaBD"/>
</dbReference>
<dbReference type="STRING" id="559295.C5DMD2"/>
<dbReference type="GeneID" id="8293651"/>
<accession>C5DMD2</accession>
<keyword evidence="3" id="KW-0862">Zinc</keyword>
<dbReference type="PANTHER" id="PTHR47782">
    <property type="entry name" value="ZN(II)2CYS6 TRANSCRIPTION FACTOR (EUROFUNG)-RELATED"/>
    <property type="match status" value="1"/>
</dbReference>
<evidence type="ECO:0000256" key="8">
    <source>
        <dbReference type="SAM" id="MobiDB-lite"/>
    </source>
</evidence>
<dbReference type="InterPro" id="IPR052202">
    <property type="entry name" value="Yeast_MetPath_Reg"/>
</dbReference>
<protein>
    <submittedName>
        <fullName evidence="10">KLTH0G07898p</fullName>
    </submittedName>
</protein>
<evidence type="ECO:0000256" key="3">
    <source>
        <dbReference type="ARBA" id="ARBA00022833"/>
    </source>
</evidence>
<keyword evidence="11" id="KW-1185">Reference proteome</keyword>
<dbReference type="GO" id="GO:0005634">
    <property type="term" value="C:nucleus"/>
    <property type="evidence" value="ECO:0007669"/>
    <property type="project" value="UniProtKB-SubCell"/>
</dbReference>
<evidence type="ECO:0000256" key="4">
    <source>
        <dbReference type="ARBA" id="ARBA00023015"/>
    </source>
</evidence>
<keyword evidence="4" id="KW-0805">Transcription regulation</keyword>
<dbReference type="CDD" id="cd00067">
    <property type="entry name" value="GAL4"/>
    <property type="match status" value="1"/>
</dbReference>
<keyword evidence="5" id="KW-0238">DNA-binding</keyword>
<name>C5DMD2_LACTC</name>
<dbReference type="GO" id="GO:0006351">
    <property type="term" value="P:DNA-templated transcription"/>
    <property type="evidence" value="ECO:0007669"/>
    <property type="project" value="InterPro"/>
</dbReference>
<dbReference type="Gene3D" id="4.10.240.10">
    <property type="entry name" value="Zn(2)-C6 fungal-type DNA-binding domain"/>
    <property type="match status" value="1"/>
</dbReference>
<evidence type="ECO:0000259" key="9">
    <source>
        <dbReference type="PROSITE" id="PS50048"/>
    </source>
</evidence>
<evidence type="ECO:0000256" key="5">
    <source>
        <dbReference type="ARBA" id="ARBA00023125"/>
    </source>
</evidence>
<keyword evidence="7" id="KW-0539">Nucleus</keyword>
<feature type="compositionally biased region" description="Basic and acidic residues" evidence="8">
    <location>
        <begin position="722"/>
        <end position="738"/>
    </location>
</feature>
<evidence type="ECO:0000256" key="7">
    <source>
        <dbReference type="ARBA" id="ARBA00023242"/>
    </source>
</evidence>
<dbReference type="SUPFAM" id="SSF57701">
    <property type="entry name" value="Zn2/Cys6 DNA-binding domain"/>
    <property type="match status" value="1"/>
</dbReference>
<dbReference type="InterPro" id="IPR007219">
    <property type="entry name" value="XnlR_reg_dom"/>
</dbReference>
<dbReference type="InterPro" id="IPR036864">
    <property type="entry name" value="Zn2-C6_fun-type_DNA-bd_sf"/>
</dbReference>
<dbReference type="PROSITE" id="PS00463">
    <property type="entry name" value="ZN2_CY6_FUNGAL_1"/>
    <property type="match status" value="1"/>
</dbReference>
<evidence type="ECO:0000256" key="1">
    <source>
        <dbReference type="ARBA" id="ARBA00004123"/>
    </source>
</evidence>
<evidence type="ECO:0000313" key="11">
    <source>
        <dbReference type="Proteomes" id="UP000002036"/>
    </source>
</evidence>
<dbReference type="Pfam" id="PF04082">
    <property type="entry name" value="Fungal_trans"/>
    <property type="match status" value="1"/>
</dbReference>
<dbReference type="HOGENOM" id="CLU_004517_1_1_1"/>
<dbReference type="GO" id="GO:0045944">
    <property type="term" value="P:positive regulation of transcription by RNA polymerase II"/>
    <property type="evidence" value="ECO:0007669"/>
    <property type="project" value="TreeGrafter"/>
</dbReference>
<dbReference type="Pfam" id="PF00172">
    <property type="entry name" value="Zn_clus"/>
    <property type="match status" value="1"/>
</dbReference>
<dbReference type="OrthoDB" id="2399539at2759"/>
<feature type="domain" description="Zn(2)-C6 fungal-type" evidence="9">
    <location>
        <begin position="37"/>
        <end position="67"/>
    </location>
</feature>
<comment type="subcellular location">
    <subcellularLocation>
        <location evidence="1">Nucleus</location>
    </subcellularLocation>
</comment>
<dbReference type="KEGG" id="lth:KLTH0G07898g"/>
<dbReference type="PROSITE" id="PS50048">
    <property type="entry name" value="ZN2_CY6_FUNGAL_2"/>
    <property type="match status" value="1"/>
</dbReference>
<proteinExistence type="predicted"/>
<dbReference type="InParanoid" id="C5DMD2"/>
<keyword evidence="2" id="KW-0479">Metal-binding</keyword>
<reference evidence="10 11" key="1">
    <citation type="journal article" date="2009" name="Genome Res.">
        <title>Comparative genomics of protoploid Saccharomycetaceae.</title>
        <authorList>
            <consortium name="The Genolevures Consortium"/>
            <person name="Souciet J.-L."/>
            <person name="Dujon B."/>
            <person name="Gaillardin C."/>
            <person name="Johnston M."/>
            <person name="Baret P.V."/>
            <person name="Cliften P."/>
            <person name="Sherman D.J."/>
            <person name="Weissenbach J."/>
            <person name="Westhof E."/>
            <person name="Wincker P."/>
            <person name="Jubin C."/>
            <person name="Poulain J."/>
            <person name="Barbe V."/>
            <person name="Segurens B."/>
            <person name="Artiguenave F."/>
            <person name="Anthouard V."/>
            <person name="Vacherie B."/>
            <person name="Val M.-E."/>
            <person name="Fulton R.S."/>
            <person name="Minx P."/>
            <person name="Wilson R."/>
            <person name="Durrens P."/>
            <person name="Jean G."/>
            <person name="Marck C."/>
            <person name="Martin T."/>
            <person name="Nikolski M."/>
            <person name="Rolland T."/>
            <person name="Seret M.-L."/>
            <person name="Casaregola S."/>
            <person name="Despons L."/>
            <person name="Fairhead C."/>
            <person name="Fischer G."/>
            <person name="Lafontaine I."/>
            <person name="Leh V."/>
            <person name="Lemaire M."/>
            <person name="de Montigny J."/>
            <person name="Neuveglise C."/>
            <person name="Thierry A."/>
            <person name="Blanc-Lenfle I."/>
            <person name="Bleykasten C."/>
            <person name="Diffels J."/>
            <person name="Fritsch E."/>
            <person name="Frangeul L."/>
            <person name="Goeffon A."/>
            <person name="Jauniaux N."/>
            <person name="Kachouri-Lafond R."/>
            <person name="Payen C."/>
            <person name="Potier S."/>
            <person name="Pribylova L."/>
            <person name="Ozanne C."/>
            <person name="Richard G.-F."/>
            <person name="Sacerdot C."/>
            <person name="Straub M.-L."/>
            <person name="Talla E."/>
        </authorList>
    </citation>
    <scope>NUCLEOTIDE SEQUENCE [LARGE SCALE GENOMIC DNA]</scope>
    <source>
        <strain evidence="11">ATCC 56472 / CBS 6340 / NRRL Y-8284</strain>
    </source>
</reference>
<feature type="region of interest" description="Disordered" evidence="8">
    <location>
        <begin position="1"/>
        <end position="24"/>
    </location>
</feature>
<dbReference type="GO" id="GO:0000981">
    <property type="term" value="F:DNA-binding transcription factor activity, RNA polymerase II-specific"/>
    <property type="evidence" value="ECO:0007669"/>
    <property type="project" value="InterPro"/>
</dbReference>
<dbReference type="SMART" id="SM00066">
    <property type="entry name" value="GAL4"/>
    <property type="match status" value="1"/>
</dbReference>
<dbReference type="EMBL" id="CU928171">
    <property type="protein sequence ID" value="CAR24943.1"/>
    <property type="molecule type" value="Genomic_DNA"/>
</dbReference>
<evidence type="ECO:0000313" key="10">
    <source>
        <dbReference type="EMBL" id="CAR24943.1"/>
    </source>
</evidence>
<dbReference type="GO" id="GO:0043565">
    <property type="term" value="F:sequence-specific DNA binding"/>
    <property type="evidence" value="ECO:0007669"/>
    <property type="project" value="TreeGrafter"/>
</dbReference>
<dbReference type="AlphaFoldDB" id="C5DMD2"/>
<dbReference type="Proteomes" id="UP000002036">
    <property type="component" value="Chromosome G"/>
</dbReference>
<evidence type="ECO:0000256" key="2">
    <source>
        <dbReference type="ARBA" id="ARBA00022723"/>
    </source>
</evidence>
<keyword evidence="6" id="KW-0804">Transcription</keyword>
<dbReference type="GO" id="GO:0008270">
    <property type="term" value="F:zinc ion binding"/>
    <property type="evidence" value="ECO:0007669"/>
    <property type="project" value="InterPro"/>
</dbReference>
<evidence type="ECO:0000256" key="6">
    <source>
        <dbReference type="ARBA" id="ARBA00023163"/>
    </source>
</evidence>
<dbReference type="FunCoup" id="C5DMD2">
    <property type="interactions" value="221"/>
</dbReference>
<feature type="region of interest" description="Disordered" evidence="8">
    <location>
        <begin position="701"/>
        <end position="739"/>
    </location>
</feature>
<feature type="region of interest" description="Disordered" evidence="8">
    <location>
        <begin position="802"/>
        <end position="848"/>
    </location>
</feature>
<organism evidence="10 11">
    <name type="scientific">Lachancea thermotolerans (strain ATCC 56472 / CBS 6340 / NRRL Y-8284)</name>
    <name type="common">Yeast</name>
    <name type="synonym">Kluyveromyces thermotolerans</name>
    <dbReference type="NCBI Taxonomy" id="559295"/>
    <lineage>
        <taxon>Eukaryota</taxon>
        <taxon>Fungi</taxon>
        <taxon>Dikarya</taxon>
        <taxon>Ascomycota</taxon>
        <taxon>Saccharomycotina</taxon>
        <taxon>Saccharomycetes</taxon>
        <taxon>Saccharomycetales</taxon>
        <taxon>Saccharomycetaceae</taxon>
        <taxon>Lachancea</taxon>
    </lineage>
</organism>
<dbReference type="SUPFAM" id="SSF57959">
    <property type="entry name" value="Leucine zipper domain"/>
    <property type="match status" value="1"/>
</dbReference>
<sequence length="866" mass="96416">MSTARKRRGSAANAEESVDRKRRPTSAIMGISRSIAACKRCRVRKVKCDQKFPSCSRCVTANEPCVSVDPATGRDVPRSYVIFLEDRLEALTKRLREYGVDAAEVQGNIPATSDDCPCDVNVFEEKVRAEHQVPRDNAMAGYIINNGTSIQTGVASRDQSDIKTVSELQESAKSLDSLGAMKLSKKNGKLSLGAASNSYLGDSSGIPFAKLILTAINFAPEAVEETSEEPVSATDQREGPLNVSYLPTKEEAESLVSQYFTYCNSQLPILHRESFLKRVFEPIYGPLNEGVSLSSDNTIINGNFKLPQDKADSEQSGEIWYKPSLSQQEVENSEQIPPKYHIPLFFLNMALAIGDSARILETDEARSVAFKDRASEFKEALFRSNDRMEALAGTLLIAKYSIMRPNVPGVWYTMGSALRLAVDLGLHAEKLNKNYDPFTRDLRRRLFWCTYSLDRQICAFFGRPFGIPDDNISTEFPSSLDDALITNTADNIEDYSLVKSSMASYKCISLAFFRIRKIQAQIVQELYAHRTSLPDGFESLDEWRELMNEELDEWYEKRVPKTHRKMNCHFPTELFQLELCHSKVMLYGLCPKAMTLNERGYEMVYRNTKSVIAIYYRLCHDGNIMHTWVTVHNLFMAGMTFLYVLHNARFDLRESLQKSQKTCSTLIYVLEQLTKECEAARKGARIFKVLSAAVFKLRSEPSEGAAPAEDTPALGGEASPGAEDKGGGDGPENEHPLDSEVYSGRTAEAGEKQEELELELDEEAHTSRLGAAARGLSVPDLDASALNQFFIELDKLSPFSDLSNGHASAGVSAGTAVLGEHSESSESSEPAAPQVRPPASSRDGQRVYDMMNQFSTETIWDQVFSK</sequence>
<dbReference type="OMA" id="ISACNRC"/>
<dbReference type="PANTHER" id="PTHR47782:SF1">
    <property type="entry name" value="PYRIMIDINE PATHWAY REGULATORY PROTEIN 1"/>
    <property type="match status" value="1"/>
</dbReference>